<keyword evidence="4" id="KW-0472">Membrane</keyword>
<evidence type="ECO:0000256" key="1">
    <source>
        <dbReference type="ARBA" id="ARBA00023015"/>
    </source>
</evidence>
<evidence type="ECO:0000313" key="5">
    <source>
        <dbReference type="EMBL" id="MFC5665816.1"/>
    </source>
</evidence>
<evidence type="ECO:0000256" key="3">
    <source>
        <dbReference type="SAM" id="MobiDB-lite"/>
    </source>
</evidence>
<dbReference type="Proteomes" id="UP001595975">
    <property type="component" value="Unassembled WGS sequence"/>
</dbReference>
<feature type="compositionally biased region" description="Gly residues" evidence="3">
    <location>
        <begin position="261"/>
        <end position="270"/>
    </location>
</feature>
<keyword evidence="6" id="KW-1185">Reference proteome</keyword>
<keyword evidence="2" id="KW-0804">Transcription</keyword>
<feature type="compositionally biased region" description="Pro residues" evidence="3">
    <location>
        <begin position="112"/>
        <end position="121"/>
    </location>
</feature>
<proteinExistence type="predicted"/>
<keyword evidence="4" id="KW-1133">Transmembrane helix</keyword>
<organism evidence="5 6">
    <name type="scientific">Kitasatospora misakiensis</name>
    <dbReference type="NCBI Taxonomy" id="67330"/>
    <lineage>
        <taxon>Bacteria</taxon>
        <taxon>Bacillati</taxon>
        <taxon>Actinomycetota</taxon>
        <taxon>Actinomycetes</taxon>
        <taxon>Kitasatosporales</taxon>
        <taxon>Streptomycetaceae</taxon>
        <taxon>Kitasatospora</taxon>
    </lineage>
</organism>
<feature type="region of interest" description="Disordered" evidence="3">
    <location>
        <begin position="86"/>
        <end position="133"/>
    </location>
</feature>
<accession>A0ABW0X9H9</accession>
<feature type="compositionally biased region" description="Pro residues" evidence="3">
    <location>
        <begin position="89"/>
        <end position="101"/>
    </location>
</feature>
<sequence length="331" mass="32379">MTTPLSAPDPTAGPHPSVDEMADLAEELLAPADADALQRHLTGCADCRETVDALTEVRTLLGAAEPPAMPEDVAARIDAALAAAAAPAEPTPSAPPTPLSPAAPSALSASPKAPPTAPPSRPAAATGPGRARPRRRRALLLGSAAALLALALGGTFLSLSSSQHKDLTATADAARPAAGTAAPSAAPSAAESSTGAKTDRGAGGTAYQDDLLAAQVRQLLTGAASSGPVLPVKPSAGPGSGAGATDPSEVPGTTAVPPAEGGQGLTGGGRSTPACPAPSTAALLATDRGSYAGAPVDLLVYALPGRPDQLDVYLRAPDCGPVLQHRTVPAR</sequence>
<dbReference type="EMBL" id="JBHSOF010000032">
    <property type="protein sequence ID" value="MFC5665816.1"/>
    <property type="molecule type" value="Genomic_DNA"/>
</dbReference>
<evidence type="ECO:0008006" key="7">
    <source>
        <dbReference type="Google" id="ProtNLM"/>
    </source>
</evidence>
<comment type="caution">
    <text evidence="5">The sequence shown here is derived from an EMBL/GenBank/DDBJ whole genome shotgun (WGS) entry which is preliminary data.</text>
</comment>
<evidence type="ECO:0000256" key="2">
    <source>
        <dbReference type="ARBA" id="ARBA00023163"/>
    </source>
</evidence>
<dbReference type="RefSeq" id="WP_380227490.1">
    <property type="nucleotide sequence ID" value="NZ_JBHSOF010000032.1"/>
</dbReference>
<gene>
    <name evidence="5" type="ORF">ACFP3U_22880</name>
</gene>
<keyword evidence="4" id="KW-0812">Transmembrane</keyword>
<protein>
    <recommendedName>
        <fullName evidence="7">Zinc-finger domain-containing protein</fullName>
    </recommendedName>
</protein>
<keyword evidence="1" id="KW-0805">Transcription regulation</keyword>
<evidence type="ECO:0000313" key="6">
    <source>
        <dbReference type="Proteomes" id="UP001595975"/>
    </source>
</evidence>
<feature type="region of interest" description="Disordered" evidence="3">
    <location>
        <begin position="172"/>
        <end position="203"/>
    </location>
</feature>
<feature type="compositionally biased region" description="Low complexity" evidence="3">
    <location>
        <begin position="102"/>
        <end position="111"/>
    </location>
</feature>
<feature type="region of interest" description="Disordered" evidence="3">
    <location>
        <begin position="225"/>
        <end position="276"/>
    </location>
</feature>
<dbReference type="InterPro" id="IPR041916">
    <property type="entry name" value="Anti_sigma_zinc_sf"/>
</dbReference>
<feature type="compositionally biased region" description="Low complexity" evidence="3">
    <location>
        <begin position="172"/>
        <end position="196"/>
    </location>
</feature>
<feature type="transmembrane region" description="Helical" evidence="4">
    <location>
        <begin position="138"/>
        <end position="159"/>
    </location>
</feature>
<dbReference type="Gene3D" id="1.10.10.1320">
    <property type="entry name" value="Anti-sigma factor, zinc-finger domain"/>
    <property type="match status" value="1"/>
</dbReference>
<reference evidence="6" key="1">
    <citation type="journal article" date="2019" name="Int. J. Syst. Evol. Microbiol.">
        <title>The Global Catalogue of Microorganisms (GCM) 10K type strain sequencing project: providing services to taxonomists for standard genome sequencing and annotation.</title>
        <authorList>
            <consortium name="The Broad Institute Genomics Platform"/>
            <consortium name="The Broad Institute Genome Sequencing Center for Infectious Disease"/>
            <person name="Wu L."/>
            <person name="Ma J."/>
        </authorList>
    </citation>
    <scope>NUCLEOTIDE SEQUENCE [LARGE SCALE GENOMIC DNA]</scope>
    <source>
        <strain evidence="6">CGMCC 4.1437</strain>
    </source>
</reference>
<evidence type="ECO:0000256" key="4">
    <source>
        <dbReference type="SAM" id="Phobius"/>
    </source>
</evidence>
<name>A0ABW0X9H9_9ACTN</name>